<keyword evidence="10" id="KW-1185">Reference proteome</keyword>
<evidence type="ECO:0000256" key="3">
    <source>
        <dbReference type="ARBA" id="ARBA00022475"/>
    </source>
</evidence>
<feature type="transmembrane region" description="Helical" evidence="8">
    <location>
        <begin position="12"/>
        <end position="31"/>
    </location>
</feature>
<evidence type="ECO:0000256" key="4">
    <source>
        <dbReference type="ARBA" id="ARBA00022692"/>
    </source>
</evidence>
<keyword evidence="6 8" id="KW-0472">Membrane</keyword>
<dbReference type="PANTHER" id="PTHR30558:SF3">
    <property type="entry name" value="BIOPOLYMER TRANSPORT PROTEIN EXBD-RELATED"/>
    <property type="match status" value="1"/>
</dbReference>
<dbReference type="Proteomes" id="UP000320496">
    <property type="component" value="Chromosome"/>
</dbReference>
<name>A0A517Z708_9PLAN</name>
<accession>A0A517Z708</accession>
<evidence type="ECO:0000256" key="6">
    <source>
        <dbReference type="ARBA" id="ARBA00023136"/>
    </source>
</evidence>
<sequence>MPFKTDTIEEPTLNLTPMIDIVLLLVIFFMVGTQFSEEERQYDIELPTVSDAQPLTALPDELVVSVDGDGRIYIEDRELTADELQQELVTARERYADQAVVIRGDADGPYQNVMTILSICKEARIRNVQLANRLESEGGA</sequence>
<dbReference type="Pfam" id="PF02472">
    <property type="entry name" value="ExbD"/>
    <property type="match status" value="1"/>
</dbReference>
<dbReference type="EMBL" id="CP036275">
    <property type="protein sequence ID" value="QDU38253.1"/>
    <property type="molecule type" value="Genomic_DNA"/>
</dbReference>
<organism evidence="9 10">
    <name type="scientific">Maioricimonas rarisocia</name>
    <dbReference type="NCBI Taxonomy" id="2528026"/>
    <lineage>
        <taxon>Bacteria</taxon>
        <taxon>Pseudomonadati</taxon>
        <taxon>Planctomycetota</taxon>
        <taxon>Planctomycetia</taxon>
        <taxon>Planctomycetales</taxon>
        <taxon>Planctomycetaceae</taxon>
        <taxon>Maioricimonas</taxon>
    </lineage>
</organism>
<dbReference type="RefSeq" id="WP_145369556.1">
    <property type="nucleotide sequence ID" value="NZ_CP036275.1"/>
</dbReference>
<evidence type="ECO:0000313" key="10">
    <source>
        <dbReference type="Proteomes" id="UP000320496"/>
    </source>
</evidence>
<comment type="similarity">
    <text evidence="2 7">Belongs to the ExbD/TolR family.</text>
</comment>
<dbReference type="InterPro" id="IPR003400">
    <property type="entry name" value="ExbD"/>
</dbReference>
<comment type="subcellular location">
    <subcellularLocation>
        <location evidence="1">Cell membrane</location>
        <topology evidence="1">Single-pass membrane protein</topology>
    </subcellularLocation>
    <subcellularLocation>
        <location evidence="7">Cell membrane</location>
        <topology evidence="7">Single-pass type II membrane protein</topology>
    </subcellularLocation>
</comment>
<dbReference type="KEGG" id="mri:Mal4_25780"/>
<keyword evidence="7" id="KW-0653">Protein transport</keyword>
<proteinExistence type="inferred from homology"/>
<gene>
    <name evidence="9" type="primary">exbD</name>
    <name evidence="9" type="ORF">Mal4_25780</name>
</gene>
<evidence type="ECO:0000256" key="2">
    <source>
        <dbReference type="ARBA" id="ARBA00005811"/>
    </source>
</evidence>
<protein>
    <submittedName>
        <fullName evidence="9">Biopolymer transport protein ExbD</fullName>
    </submittedName>
</protein>
<evidence type="ECO:0000256" key="1">
    <source>
        <dbReference type="ARBA" id="ARBA00004162"/>
    </source>
</evidence>
<evidence type="ECO:0000256" key="8">
    <source>
        <dbReference type="SAM" id="Phobius"/>
    </source>
</evidence>
<evidence type="ECO:0000256" key="5">
    <source>
        <dbReference type="ARBA" id="ARBA00022989"/>
    </source>
</evidence>
<reference evidence="9 10" key="1">
    <citation type="submission" date="2019-02" db="EMBL/GenBank/DDBJ databases">
        <title>Deep-cultivation of Planctomycetes and their phenomic and genomic characterization uncovers novel biology.</title>
        <authorList>
            <person name="Wiegand S."/>
            <person name="Jogler M."/>
            <person name="Boedeker C."/>
            <person name="Pinto D."/>
            <person name="Vollmers J."/>
            <person name="Rivas-Marin E."/>
            <person name="Kohn T."/>
            <person name="Peeters S.H."/>
            <person name="Heuer A."/>
            <person name="Rast P."/>
            <person name="Oberbeckmann S."/>
            <person name="Bunk B."/>
            <person name="Jeske O."/>
            <person name="Meyerdierks A."/>
            <person name="Storesund J.E."/>
            <person name="Kallscheuer N."/>
            <person name="Luecker S."/>
            <person name="Lage O.M."/>
            <person name="Pohl T."/>
            <person name="Merkel B.J."/>
            <person name="Hornburger P."/>
            <person name="Mueller R.-W."/>
            <person name="Bruemmer F."/>
            <person name="Labrenz M."/>
            <person name="Spormann A.M."/>
            <person name="Op den Camp H."/>
            <person name="Overmann J."/>
            <person name="Amann R."/>
            <person name="Jetten M.S.M."/>
            <person name="Mascher T."/>
            <person name="Medema M.H."/>
            <person name="Devos D.P."/>
            <person name="Kaster A.-K."/>
            <person name="Ovreas L."/>
            <person name="Rohde M."/>
            <person name="Galperin M.Y."/>
            <person name="Jogler C."/>
        </authorList>
    </citation>
    <scope>NUCLEOTIDE SEQUENCE [LARGE SCALE GENOMIC DNA]</scope>
    <source>
        <strain evidence="9 10">Mal4</strain>
    </source>
</reference>
<keyword evidence="5 8" id="KW-1133">Transmembrane helix</keyword>
<keyword evidence="3" id="KW-1003">Cell membrane</keyword>
<dbReference type="OrthoDB" id="9793581at2"/>
<dbReference type="GO" id="GO:0015031">
    <property type="term" value="P:protein transport"/>
    <property type="evidence" value="ECO:0007669"/>
    <property type="project" value="UniProtKB-KW"/>
</dbReference>
<keyword evidence="4 7" id="KW-0812">Transmembrane</keyword>
<dbReference type="GO" id="GO:0005886">
    <property type="term" value="C:plasma membrane"/>
    <property type="evidence" value="ECO:0007669"/>
    <property type="project" value="UniProtKB-SubCell"/>
</dbReference>
<dbReference type="PANTHER" id="PTHR30558">
    <property type="entry name" value="EXBD MEMBRANE COMPONENT OF PMF-DRIVEN MACROMOLECULE IMPORT SYSTEM"/>
    <property type="match status" value="1"/>
</dbReference>
<dbReference type="AlphaFoldDB" id="A0A517Z708"/>
<evidence type="ECO:0000256" key="7">
    <source>
        <dbReference type="RuleBase" id="RU003879"/>
    </source>
</evidence>
<dbReference type="Gene3D" id="3.30.420.270">
    <property type="match status" value="1"/>
</dbReference>
<evidence type="ECO:0000313" key="9">
    <source>
        <dbReference type="EMBL" id="QDU38253.1"/>
    </source>
</evidence>
<dbReference type="GO" id="GO:0022857">
    <property type="term" value="F:transmembrane transporter activity"/>
    <property type="evidence" value="ECO:0007669"/>
    <property type="project" value="InterPro"/>
</dbReference>
<keyword evidence="7" id="KW-0813">Transport</keyword>